<evidence type="ECO:0000313" key="3">
    <source>
        <dbReference type="EMBL" id="ONK58024.1"/>
    </source>
</evidence>
<comment type="similarity">
    <text evidence="1 2">Belongs to the peptidase S10 family.</text>
</comment>
<evidence type="ECO:0000313" key="4">
    <source>
        <dbReference type="Proteomes" id="UP000243459"/>
    </source>
</evidence>
<dbReference type="EMBL" id="CM007389">
    <property type="protein sequence ID" value="ONK58024.1"/>
    <property type="molecule type" value="Genomic_DNA"/>
</dbReference>
<dbReference type="PANTHER" id="PTHR11802:SF281">
    <property type="entry name" value="CARBOXYPEPTIDASE"/>
    <property type="match status" value="1"/>
</dbReference>
<dbReference type="InterPro" id="IPR001563">
    <property type="entry name" value="Peptidase_S10"/>
</dbReference>
<name>A0A5P1E5V9_ASPOF</name>
<proteinExistence type="inferred from homology"/>
<dbReference type="InterPro" id="IPR018202">
    <property type="entry name" value="Ser_caboxypep_ser_AS"/>
</dbReference>
<evidence type="ECO:0000256" key="1">
    <source>
        <dbReference type="ARBA" id="ARBA00009431"/>
    </source>
</evidence>
<dbReference type="EC" id="3.4.16.-" evidence="2"/>
<dbReference type="Gene3D" id="3.40.50.1820">
    <property type="entry name" value="alpha/beta hydrolase"/>
    <property type="match status" value="1"/>
</dbReference>
<protein>
    <recommendedName>
        <fullName evidence="2">Carboxypeptidase</fullName>
        <ecNumber evidence="2">3.4.16.-</ecNumber>
    </recommendedName>
</protein>
<dbReference type="InterPro" id="IPR029058">
    <property type="entry name" value="AB_hydrolase_fold"/>
</dbReference>
<keyword evidence="2" id="KW-0645">Protease</keyword>
<dbReference type="GO" id="GO:0005773">
    <property type="term" value="C:vacuole"/>
    <property type="evidence" value="ECO:0007669"/>
    <property type="project" value="TreeGrafter"/>
</dbReference>
<dbReference type="GO" id="GO:0006508">
    <property type="term" value="P:proteolysis"/>
    <property type="evidence" value="ECO:0007669"/>
    <property type="project" value="UniProtKB-KW"/>
</dbReference>
<evidence type="ECO:0000256" key="2">
    <source>
        <dbReference type="RuleBase" id="RU361156"/>
    </source>
</evidence>
<dbReference type="Pfam" id="PF00450">
    <property type="entry name" value="Peptidase_S10"/>
    <property type="match status" value="1"/>
</dbReference>
<dbReference type="Proteomes" id="UP000243459">
    <property type="component" value="Chromosome 9"/>
</dbReference>
<keyword evidence="2" id="KW-0378">Hydrolase</keyword>
<dbReference type="PRINTS" id="PR00724">
    <property type="entry name" value="CRBOXYPTASEC"/>
</dbReference>
<gene>
    <name evidence="3" type="ORF">A4U43_C09F7120</name>
</gene>
<sequence length="195" mass="22139">MTMIVKRLKDVAARKRDFEEQMDAIRALTSILKPYHTRTATKGPGCSSVGVGAFSENGPFRPSGQMLVRNEYSWNREANMLFLESPAGVGFSYSSDNSYYGGVDDNMTAMDNLVFLQRWFEKFPQYKNRDLYIAGESYAGHYIPQLANLMVQFNRREKNLQPQRNCLNHGIQLMFARVACFAQLGEENQLHSGSG</sequence>
<dbReference type="PROSITE" id="PS00131">
    <property type="entry name" value="CARBOXYPEPT_SER_SER"/>
    <property type="match status" value="1"/>
</dbReference>
<keyword evidence="4" id="KW-1185">Reference proteome</keyword>
<dbReference type="PANTHER" id="PTHR11802">
    <property type="entry name" value="SERINE PROTEASE FAMILY S10 SERINE CARBOXYPEPTIDASE"/>
    <property type="match status" value="1"/>
</dbReference>
<accession>A0A5P1E5V9</accession>
<keyword evidence="2" id="KW-0121">Carboxypeptidase</keyword>
<reference evidence="4" key="1">
    <citation type="journal article" date="2017" name="Nat. Commun.">
        <title>The asparagus genome sheds light on the origin and evolution of a young Y chromosome.</title>
        <authorList>
            <person name="Harkess A."/>
            <person name="Zhou J."/>
            <person name="Xu C."/>
            <person name="Bowers J.E."/>
            <person name="Van der Hulst R."/>
            <person name="Ayyampalayam S."/>
            <person name="Mercati F."/>
            <person name="Riccardi P."/>
            <person name="McKain M.R."/>
            <person name="Kakrana A."/>
            <person name="Tang H."/>
            <person name="Ray J."/>
            <person name="Groenendijk J."/>
            <person name="Arikit S."/>
            <person name="Mathioni S.M."/>
            <person name="Nakano M."/>
            <person name="Shan H."/>
            <person name="Telgmann-Rauber A."/>
            <person name="Kanno A."/>
            <person name="Yue Z."/>
            <person name="Chen H."/>
            <person name="Li W."/>
            <person name="Chen Y."/>
            <person name="Xu X."/>
            <person name="Zhang Y."/>
            <person name="Luo S."/>
            <person name="Chen H."/>
            <person name="Gao J."/>
            <person name="Mao Z."/>
            <person name="Pires J.C."/>
            <person name="Luo M."/>
            <person name="Kudrna D."/>
            <person name="Wing R.A."/>
            <person name="Meyers B.C."/>
            <person name="Yi K."/>
            <person name="Kong H."/>
            <person name="Lavrijsen P."/>
            <person name="Sunseri F."/>
            <person name="Falavigna A."/>
            <person name="Ye Y."/>
            <person name="Leebens-Mack J.H."/>
            <person name="Chen G."/>
        </authorList>
    </citation>
    <scope>NUCLEOTIDE SEQUENCE [LARGE SCALE GENOMIC DNA]</scope>
    <source>
        <strain evidence="4">cv. DH0086</strain>
    </source>
</reference>
<dbReference type="SUPFAM" id="SSF53474">
    <property type="entry name" value="alpha/beta-Hydrolases"/>
    <property type="match status" value="1"/>
</dbReference>
<dbReference type="GO" id="GO:0004185">
    <property type="term" value="F:serine-type carboxypeptidase activity"/>
    <property type="evidence" value="ECO:0007669"/>
    <property type="project" value="UniProtKB-UniRule"/>
</dbReference>
<dbReference type="Gramene" id="ONK58024">
    <property type="protein sequence ID" value="ONK58024"/>
    <property type="gene ID" value="A4U43_C09F7120"/>
</dbReference>
<organism evidence="3 4">
    <name type="scientific">Asparagus officinalis</name>
    <name type="common">Garden asparagus</name>
    <dbReference type="NCBI Taxonomy" id="4686"/>
    <lineage>
        <taxon>Eukaryota</taxon>
        <taxon>Viridiplantae</taxon>
        <taxon>Streptophyta</taxon>
        <taxon>Embryophyta</taxon>
        <taxon>Tracheophyta</taxon>
        <taxon>Spermatophyta</taxon>
        <taxon>Magnoliopsida</taxon>
        <taxon>Liliopsida</taxon>
        <taxon>Asparagales</taxon>
        <taxon>Asparagaceae</taxon>
        <taxon>Asparagoideae</taxon>
        <taxon>Asparagus</taxon>
    </lineage>
</organism>
<dbReference type="AlphaFoldDB" id="A0A5P1E5V9"/>